<gene>
    <name evidence="12" type="ORF">J0A66_09010</name>
</gene>
<keyword evidence="7" id="KW-0805">Transcription regulation</keyword>
<keyword evidence="13" id="KW-1185">Reference proteome</keyword>
<dbReference type="GO" id="GO:0043565">
    <property type="term" value="F:sequence-specific DNA binding"/>
    <property type="evidence" value="ECO:0007669"/>
    <property type="project" value="InterPro"/>
</dbReference>
<dbReference type="SUPFAM" id="SSF46767">
    <property type="entry name" value="Methylated DNA-protein cysteine methyltransferase, C-terminal domain"/>
    <property type="match status" value="1"/>
</dbReference>
<keyword evidence="6" id="KW-0227">DNA damage</keyword>
<keyword evidence="4 12" id="KW-0489">Methyltransferase</keyword>
<dbReference type="AlphaFoldDB" id="A0A939IMJ0"/>
<dbReference type="Proteomes" id="UP000664654">
    <property type="component" value="Unassembled WGS sequence"/>
</dbReference>
<evidence type="ECO:0000259" key="11">
    <source>
        <dbReference type="PROSITE" id="PS01124"/>
    </source>
</evidence>
<evidence type="ECO:0000256" key="5">
    <source>
        <dbReference type="ARBA" id="ARBA00022679"/>
    </source>
</evidence>
<evidence type="ECO:0000256" key="3">
    <source>
        <dbReference type="ARBA" id="ARBA00011918"/>
    </source>
</evidence>
<evidence type="ECO:0000256" key="6">
    <source>
        <dbReference type="ARBA" id="ARBA00022763"/>
    </source>
</evidence>
<keyword evidence="8" id="KW-0804">Transcription</keyword>
<accession>A0A939IMJ0</accession>
<dbReference type="InterPro" id="IPR001497">
    <property type="entry name" value="MethylDNA_cys_MeTrfase_AS"/>
</dbReference>
<evidence type="ECO:0000256" key="2">
    <source>
        <dbReference type="ARBA" id="ARBA00008711"/>
    </source>
</evidence>
<proteinExistence type="inferred from homology"/>
<dbReference type="SMART" id="SM00342">
    <property type="entry name" value="HTH_ARAC"/>
    <property type="match status" value="1"/>
</dbReference>
<organism evidence="12 13">
    <name type="scientific">Bowmanella dokdonensis</name>
    <dbReference type="NCBI Taxonomy" id="751969"/>
    <lineage>
        <taxon>Bacteria</taxon>
        <taxon>Pseudomonadati</taxon>
        <taxon>Pseudomonadota</taxon>
        <taxon>Gammaproteobacteria</taxon>
        <taxon>Alteromonadales</taxon>
        <taxon>Alteromonadaceae</taxon>
        <taxon>Bowmanella</taxon>
    </lineage>
</organism>
<evidence type="ECO:0000313" key="13">
    <source>
        <dbReference type="Proteomes" id="UP000664654"/>
    </source>
</evidence>
<reference evidence="12" key="1">
    <citation type="submission" date="2021-03" db="EMBL/GenBank/DDBJ databases">
        <title>novel species isolated from a fishpond in China.</title>
        <authorList>
            <person name="Lu H."/>
            <person name="Cai Z."/>
        </authorList>
    </citation>
    <scope>NUCLEOTIDE SEQUENCE</scope>
    <source>
        <strain evidence="12">JCM 30855</strain>
    </source>
</reference>
<dbReference type="Gene3D" id="3.30.160.70">
    <property type="entry name" value="Methylated DNA-protein cysteine methyltransferase domain"/>
    <property type="match status" value="1"/>
</dbReference>
<name>A0A939IMJ0_9ALTE</name>
<comment type="catalytic activity">
    <reaction evidence="1">
        <text>a 4-O-methyl-thymidine in DNA + L-cysteinyl-[protein] = a thymidine in DNA + S-methyl-L-cysteinyl-[protein]</text>
        <dbReference type="Rhea" id="RHEA:53428"/>
        <dbReference type="Rhea" id="RHEA-COMP:10131"/>
        <dbReference type="Rhea" id="RHEA-COMP:10132"/>
        <dbReference type="Rhea" id="RHEA-COMP:13555"/>
        <dbReference type="Rhea" id="RHEA-COMP:13556"/>
        <dbReference type="ChEBI" id="CHEBI:29950"/>
        <dbReference type="ChEBI" id="CHEBI:82612"/>
        <dbReference type="ChEBI" id="CHEBI:137386"/>
        <dbReference type="ChEBI" id="CHEBI:137387"/>
        <dbReference type="EC" id="2.1.1.63"/>
    </reaction>
</comment>
<evidence type="ECO:0000313" key="12">
    <source>
        <dbReference type="EMBL" id="MBN7825358.1"/>
    </source>
</evidence>
<dbReference type="PROSITE" id="PS01124">
    <property type="entry name" value="HTH_ARAC_FAMILY_2"/>
    <property type="match status" value="1"/>
</dbReference>
<evidence type="ECO:0000256" key="9">
    <source>
        <dbReference type="ARBA" id="ARBA00023204"/>
    </source>
</evidence>
<dbReference type="InterPro" id="IPR036631">
    <property type="entry name" value="MGMT_N_sf"/>
</dbReference>
<dbReference type="InterPro" id="IPR018060">
    <property type="entry name" value="HTH_AraC"/>
</dbReference>
<sequence length="281" mass="31403">MSQTTHTRILQVAAYIEAHAEQALPLEHLAQKAALSDFHFQRQFKELMGITPKQFQNAIRIQKLRQALRDGRQVLDAIYEAGFGSSSRVYEQLSASVGVTPSELRQSGKGLQIYFTLRHTDFGYLLMAATHRGVCNVQFGESFTALVSQLHEEFPQAELLPTPAEMESELDKWMQALERHLQQGGPQPQVPIELFGTAFQIKVWQFLSRIPAGQSRTYKQVAQAIGAPNSHRAVANACGANRVGVLIPCHRVLRGDGSLGGYRWGEQRKRQLLELEQAGGR</sequence>
<dbReference type="InterPro" id="IPR014048">
    <property type="entry name" value="MethylDNA_cys_MeTrfase_DNA-bd"/>
</dbReference>
<dbReference type="GO" id="GO:0003908">
    <property type="term" value="F:methylated-DNA-[protein]-cysteine S-methyltransferase activity"/>
    <property type="evidence" value="ECO:0007669"/>
    <property type="project" value="UniProtKB-EC"/>
</dbReference>
<evidence type="ECO:0000256" key="1">
    <source>
        <dbReference type="ARBA" id="ARBA00001286"/>
    </source>
</evidence>
<dbReference type="SUPFAM" id="SSF53155">
    <property type="entry name" value="Methylated DNA-protein cysteine methyltransferase domain"/>
    <property type="match status" value="1"/>
</dbReference>
<comment type="similarity">
    <text evidence="2">Belongs to the MGMT family.</text>
</comment>
<comment type="catalytic activity">
    <reaction evidence="10">
        <text>a 6-O-methyl-2'-deoxyguanosine in DNA + L-cysteinyl-[protein] = S-methyl-L-cysteinyl-[protein] + a 2'-deoxyguanosine in DNA</text>
        <dbReference type="Rhea" id="RHEA:24000"/>
        <dbReference type="Rhea" id="RHEA-COMP:10131"/>
        <dbReference type="Rhea" id="RHEA-COMP:10132"/>
        <dbReference type="Rhea" id="RHEA-COMP:11367"/>
        <dbReference type="Rhea" id="RHEA-COMP:11368"/>
        <dbReference type="ChEBI" id="CHEBI:29950"/>
        <dbReference type="ChEBI" id="CHEBI:82612"/>
        <dbReference type="ChEBI" id="CHEBI:85445"/>
        <dbReference type="ChEBI" id="CHEBI:85448"/>
        <dbReference type="EC" id="2.1.1.63"/>
    </reaction>
</comment>
<dbReference type="Pfam" id="PF01035">
    <property type="entry name" value="DNA_binding_1"/>
    <property type="match status" value="1"/>
</dbReference>
<dbReference type="InterPro" id="IPR009057">
    <property type="entry name" value="Homeodomain-like_sf"/>
</dbReference>
<dbReference type="GO" id="GO:0032259">
    <property type="term" value="P:methylation"/>
    <property type="evidence" value="ECO:0007669"/>
    <property type="project" value="UniProtKB-KW"/>
</dbReference>
<dbReference type="Gene3D" id="1.10.10.60">
    <property type="entry name" value="Homeodomain-like"/>
    <property type="match status" value="1"/>
</dbReference>
<keyword evidence="5 12" id="KW-0808">Transferase</keyword>
<dbReference type="RefSeq" id="WP_206573468.1">
    <property type="nucleotide sequence ID" value="NZ_JAFKCV010000004.1"/>
</dbReference>
<dbReference type="InterPro" id="IPR036217">
    <property type="entry name" value="MethylDNA_cys_MeTrfase_DNAb"/>
</dbReference>
<evidence type="ECO:0000256" key="10">
    <source>
        <dbReference type="ARBA" id="ARBA00049348"/>
    </source>
</evidence>
<dbReference type="Gene3D" id="1.10.10.10">
    <property type="entry name" value="Winged helix-like DNA-binding domain superfamily/Winged helix DNA-binding domain"/>
    <property type="match status" value="1"/>
</dbReference>
<dbReference type="FunFam" id="1.10.10.10:FF:000214">
    <property type="entry name" value="Methylated-DNA--protein-cysteine methyltransferase"/>
    <property type="match status" value="1"/>
</dbReference>
<dbReference type="GO" id="GO:0003700">
    <property type="term" value="F:DNA-binding transcription factor activity"/>
    <property type="evidence" value="ECO:0007669"/>
    <property type="project" value="InterPro"/>
</dbReference>
<dbReference type="PANTHER" id="PTHR10815">
    <property type="entry name" value="METHYLATED-DNA--PROTEIN-CYSTEINE METHYLTRANSFERASE"/>
    <property type="match status" value="1"/>
</dbReference>
<dbReference type="CDD" id="cd06445">
    <property type="entry name" value="ATase"/>
    <property type="match status" value="1"/>
</dbReference>
<dbReference type="PANTHER" id="PTHR10815:SF14">
    <property type="entry name" value="BIFUNCTIONAL TRANSCRIPTIONAL ACTIVATOR_DNA REPAIR ENZYME ADA"/>
    <property type="match status" value="1"/>
</dbReference>
<dbReference type="EC" id="2.1.1.63" evidence="3"/>
<comment type="caution">
    <text evidence="12">The sequence shown here is derived from an EMBL/GenBank/DDBJ whole genome shotgun (WGS) entry which is preliminary data.</text>
</comment>
<dbReference type="NCBIfam" id="TIGR00589">
    <property type="entry name" value="ogt"/>
    <property type="match status" value="1"/>
</dbReference>
<evidence type="ECO:0000256" key="7">
    <source>
        <dbReference type="ARBA" id="ARBA00023015"/>
    </source>
</evidence>
<dbReference type="EMBL" id="JAFKCV010000004">
    <property type="protein sequence ID" value="MBN7825358.1"/>
    <property type="molecule type" value="Genomic_DNA"/>
</dbReference>
<feature type="domain" description="HTH araC/xylS-type" evidence="11">
    <location>
        <begin position="10"/>
        <end position="107"/>
    </location>
</feature>
<evidence type="ECO:0000256" key="8">
    <source>
        <dbReference type="ARBA" id="ARBA00023163"/>
    </source>
</evidence>
<protein>
    <recommendedName>
        <fullName evidence="3">methylated-DNA--[protein]-cysteine S-methyltransferase</fullName>
        <ecNumber evidence="3">2.1.1.63</ecNumber>
    </recommendedName>
</protein>
<dbReference type="PROSITE" id="PS00374">
    <property type="entry name" value="MGMT"/>
    <property type="match status" value="1"/>
</dbReference>
<keyword evidence="9" id="KW-0234">DNA repair</keyword>
<evidence type="ECO:0000256" key="4">
    <source>
        <dbReference type="ARBA" id="ARBA00022603"/>
    </source>
</evidence>
<dbReference type="Pfam" id="PF12833">
    <property type="entry name" value="HTH_18"/>
    <property type="match status" value="1"/>
</dbReference>
<dbReference type="InterPro" id="IPR036388">
    <property type="entry name" value="WH-like_DNA-bd_sf"/>
</dbReference>
<dbReference type="SUPFAM" id="SSF46689">
    <property type="entry name" value="Homeodomain-like"/>
    <property type="match status" value="1"/>
</dbReference>
<dbReference type="GO" id="GO:0006281">
    <property type="term" value="P:DNA repair"/>
    <property type="evidence" value="ECO:0007669"/>
    <property type="project" value="UniProtKB-KW"/>
</dbReference>